<dbReference type="EMBL" id="DAAOBH010000005">
    <property type="protein sequence ID" value="HAD2307653.1"/>
    <property type="molecule type" value="Genomic_DNA"/>
</dbReference>
<protein>
    <submittedName>
        <fullName evidence="3">TIGR03747 family integrating conjugative element membrane protein</fullName>
    </submittedName>
</protein>
<evidence type="ECO:0000313" key="7">
    <source>
        <dbReference type="EMBL" id="HAD2307653.1"/>
    </source>
</evidence>
<dbReference type="EMBL" id="DAAOBA010000029">
    <property type="protein sequence ID" value="HAD2281901.1"/>
    <property type="molecule type" value="Genomic_DNA"/>
</dbReference>
<evidence type="ECO:0000256" key="1">
    <source>
        <dbReference type="SAM" id="Phobius"/>
    </source>
</evidence>
<evidence type="ECO:0000313" key="8">
    <source>
        <dbReference type="EMBL" id="HAD2402429.1"/>
    </source>
</evidence>
<keyword evidence="1" id="KW-0472">Membrane</keyword>
<keyword evidence="1" id="KW-1133">Transmembrane helix</keyword>
<accession>A0A3Y7UQT8</accession>
<dbReference type="AlphaFoldDB" id="A0A3Y7UQT8"/>
<dbReference type="InterPro" id="IPR022266">
    <property type="entry name" value="DtrJ-like"/>
</dbReference>
<dbReference type="RefSeq" id="WP_010989289.1">
    <property type="nucleotide sequence ID" value="NZ_CP129109.1"/>
</dbReference>
<feature type="transmembrane region" description="Helical" evidence="1">
    <location>
        <begin position="20"/>
        <end position="46"/>
    </location>
</feature>
<organism evidence="3">
    <name type="scientific">Salmonella enterica I</name>
    <dbReference type="NCBI Taxonomy" id="59201"/>
    <lineage>
        <taxon>Bacteria</taxon>
        <taxon>Pseudomonadati</taxon>
        <taxon>Pseudomonadota</taxon>
        <taxon>Gammaproteobacteria</taxon>
        <taxon>Enterobacterales</taxon>
        <taxon>Enterobacteriaceae</taxon>
        <taxon>Salmonella</taxon>
    </lineage>
</organism>
<dbReference type="EMBL" id="AAKUZR010000011">
    <property type="protein sequence ID" value="ECW0165329.1"/>
    <property type="molecule type" value="Genomic_DNA"/>
</dbReference>
<reference evidence="4" key="2">
    <citation type="submission" date="2019-01" db="EMBL/GenBank/DDBJ databases">
        <authorList>
            <consortium name="NCBI Pathogen Detection Project"/>
        </authorList>
    </citation>
    <scope>NUCLEOTIDE SEQUENCE</scope>
    <source>
        <strain evidence="4">Salmonella enterica subsp. enterica</strain>
    </source>
</reference>
<feature type="transmembrane region" description="Helical" evidence="1">
    <location>
        <begin position="155"/>
        <end position="178"/>
    </location>
</feature>
<gene>
    <name evidence="2" type="ORF">F1J57_10155</name>
    <name evidence="3" type="ORF">F3E75_10770</name>
    <name evidence="4" type="ORF">G1G64_06290</name>
    <name evidence="7" type="ORF">G1G67_06440</name>
    <name evidence="5" type="ORF">G1G69_06440</name>
    <name evidence="6" type="ORF">G1G74_21560</name>
    <name evidence="8" type="ORF">G1G83_07550</name>
    <name evidence="10" type="ORF">G1H25_16670</name>
    <name evidence="9" type="ORF">G1H50_08035</name>
</gene>
<dbReference type="EMBL" id="DAAOCB010000006">
    <property type="protein sequence ID" value="HAD2402429.1"/>
    <property type="molecule type" value="Genomic_DNA"/>
</dbReference>
<evidence type="ECO:0000313" key="9">
    <source>
        <dbReference type="EMBL" id="HAD2521247.1"/>
    </source>
</evidence>
<comment type="caution">
    <text evidence="3">The sequence shown here is derived from an EMBL/GenBank/DDBJ whole genome shotgun (WGS) entry which is preliminary data.</text>
</comment>
<evidence type="ECO:0000313" key="10">
    <source>
        <dbReference type="EMBL" id="HAD2888434.1"/>
    </source>
</evidence>
<dbReference type="EMBL" id="DAAOFU010000017">
    <property type="protein sequence ID" value="HAD2888434.1"/>
    <property type="molecule type" value="Genomic_DNA"/>
</dbReference>
<dbReference type="EMBL" id="DAAOAH010000005">
    <property type="protein sequence ID" value="HAD2194357.1"/>
    <property type="molecule type" value="Genomic_DNA"/>
</dbReference>
<evidence type="ECO:0000313" key="3">
    <source>
        <dbReference type="EMBL" id="ECW0165329.1"/>
    </source>
</evidence>
<dbReference type="Pfam" id="PF14348">
    <property type="entry name" value="DtrJ-like"/>
    <property type="match status" value="1"/>
</dbReference>
<proteinExistence type="predicted"/>
<evidence type="ECO:0000313" key="4">
    <source>
        <dbReference type="EMBL" id="HAD2189631.1"/>
    </source>
</evidence>
<evidence type="ECO:0000313" key="6">
    <source>
        <dbReference type="EMBL" id="HAD2281901.1"/>
    </source>
</evidence>
<feature type="transmembrane region" description="Helical" evidence="1">
    <location>
        <begin position="228"/>
        <end position="248"/>
    </location>
</feature>
<feature type="transmembrane region" description="Helical" evidence="1">
    <location>
        <begin position="126"/>
        <end position="149"/>
    </location>
</feature>
<reference evidence="3" key="3">
    <citation type="submission" date="2019-09" db="EMBL/GenBank/DDBJ databases">
        <authorList>
            <person name="Ashton P.M."/>
            <person name="Dallman T."/>
            <person name="Nair S."/>
            <person name="De Pinna E."/>
            <person name="Peters T."/>
            <person name="Grant K."/>
        </authorList>
    </citation>
    <scope>NUCLEOTIDE SEQUENCE</scope>
    <source>
        <strain evidence="2">797590</strain>
        <strain evidence="3">802759</strain>
    </source>
</reference>
<dbReference type="NCBIfam" id="TIGR03747">
    <property type="entry name" value="conj_TIGR03747"/>
    <property type="match status" value="1"/>
</dbReference>
<name>A0A3Y7UQT8_SALET</name>
<sequence length="252" mass="28300">MSTEKNSSQSSPPPRKPPGLLTLVLWIWPVRLLAFLLVSWMAGVFIEWAGMFFFWSDQGALHSQSVMNKELGYLSADFTQSLIFSSPSVTTMGWISSAYQWAFVDSGLLTWIQKEQRETLSSSDSVVFFLGQVQAWLLSVLSDYLLALVYVTVVFAVRVLILVLSIPLFVLVIIVAVIDGLCRRDLRRYGAGYESSFLYHHAKRFVKPAVYLPCLLYLSWPASIYPNLLLLPGALLLGLAVTVVTSTFKKYL</sequence>
<reference evidence="4" key="1">
    <citation type="journal article" date="2018" name="Genome Biol.">
        <title>SKESA: strategic k-mer extension for scrupulous assemblies.</title>
        <authorList>
            <person name="Souvorov A."/>
            <person name="Agarwala R."/>
            <person name="Lipman D.J."/>
        </authorList>
    </citation>
    <scope>NUCLEOTIDE SEQUENCE</scope>
    <source>
        <strain evidence="4">Salmonella enterica subsp. enterica</strain>
    </source>
</reference>
<evidence type="ECO:0000313" key="2">
    <source>
        <dbReference type="EMBL" id="ECR2659140.1"/>
    </source>
</evidence>
<dbReference type="EMBL" id="AAKFGN010000009">
    <property type="protein sequence ID" value="ECR2659140.1"/>
    <property type="molecule type" value="Genomic_DNA"/>
</dbReference>
<evidence type="ECO:0000313" key="5">
    <source>
        <dbReference type="EMBL" id="HAD2194357.1"/>
    </source>
</evidence>
<dbReference type="EMBL" id="DAAOAI010000005">
    <property type="protein sequence ID" value="HAD2189631.1"/>
    <property type="molecule type" value="Genomic_DNA"/>
</dbReference>
<dbReference type="EMBL" id="DAAOCV010000006">
    <property type="protein sequence ID" value="HAD2521247.1"/>
    <property type="molecule type" value="Genomic_DNA"/>
</dbReference>
<keyword evidence="1" id="KW-0812">Transmembrane</keyword>